<reference evidence="7" key="2">
    <citation type="journal article" date="2019" name="IMA Fungus">
        <title>Genome sequencing and comparison of five Tilletia species to identify candidate genes for the detection of regulated species infecting wheat.</title>
        <authorList>
            <person name="Nguyen H.D.T."/>
            <person name="Sultana T."/>
            <person name="Kesanakurti P."/>
            <person name="Hambleton S."/>
        </authorList>
    </citation>
    <scope>NUCLEOTIDE SEQUENCE</scope>
    <source>
        <strain evidence="7">DAOMC 238032</strain>
    </source>
</reference>
<evidence type="ECO:0000313" key="7">
    <source>
        <dbReference type="EMBL" id="KAE8262815.1"/>
    </source>
</evidence>
<keyword evidence="3" id="KW-0175">Coiled coil</keyword>
<feature type="region of interest" description="Disordered" evidence="4">
    <location>
        <begin position="368"/>
        <end position="401"/>
    </location>
</feature>
<feature type="domain" description="K Homology" evidence="5">
    <location>
        <begin position="1334"/>
        <end position="1407"/>
    </location>
</feature>
<feature type="domain" description="K Homology" evidence="5">
    <location>
        <begin position="431"/>
        <end position="496"/>
    </location>
</feature>
<feature type="domain" description="K Homology" evidence="5">
    <location>
        <begin position="580"/>
        <end position="663"/>
    </location>
</feature>
<evidence type="ECO:0000313" key="9">
    <source>
        <dbReference type="Proteomes" id="UP000836402"/>
    </source>
</evidence>
<feature type="region of interest" description="Disordered" evidence="4">
    <location>
        <begin position="1"/>
        <end position="133"/>
    </location>
</feature>
<feature type="domain" description="K Homology" evidence="5">
    <location>
        <begin position="225"/>
        <end position="310"/>
    </location>
</feature>
<feature type="domain" description="K Homology" evidence="5">
    <location>
        <begin position="878"/>
        <end position="950"/>
    </location>
</feature>
<dbReference type="Gene3D" id="3.30.1370.10">
    <property type="entry name" value="K Homology domain, type 1"/>
    <property type="match status" value="10"/>
</dbReference>
<keyword evidence="2" id="KW-0694">RNA-binding</keyword>
<feature type="compositionally biased region" description="Low complexity" evidence="4">
    <location>
        <begin position="723"/>
        <end position="737"/>
    </location>
</feature>
<dbReference type="CDD" id="cd00105">
    <property type="entry name" value="KH-I"/>
    <property type="match status" value="1"/>
</dbReference>
<dbReference type="Pfam" id="PF00013">
    <property type="entry name" value="KH_1"/>
    <property type="match status" value="8"/>
</dbReference>
<evidence type="ECO:0000313" key="6">
    <source>
        <dbReference type="EMBL" id="CAD6901552.1"/>
    </source>
</evidence>
<dbReference type="InterPro" id="IPR004088">
    <property type="entry name" value="KH_dom_type_1"/>
</dbReference>
<name>A0A177UDJ5_9BASI</name>
<feature type="region of interest" description="Disordered" evidence="4">
    <location>
        <begin position="1233"/>
        <end position="1269"/>
    </location>
</feature>
<dbReference type="PANTHER" id="PTHR10627:SF31">
    <property type="entry name" value="DODECA-SATELLITE-BINDING PROTEIN 1, ISOFORM A"/>
    <property type="match status" value="1"/>
</dbReference>
<dbReference type="GO" id="GO:0003729">
    <property type="term" value="F:mRNA binding"/>
    <property type="evidence" value="ECO:0007669"/>
    <property type="project" value="TreeGrafter"/>
</dbReference>
<feature type="region of interest" description="Disordered" evidence="4">
    <location>
        <begin position="723"/>
        <end position="744"/>
    </location>
</feature>
<protein>
    <recommendedName>
        <fullName evidence="5">K Homology domain-containing protein</fullName>
    </recommendedName>
</protein>
<dbReference type="CDD" id="cd22408">
    <property type="entry name" value="KH-I_Vigilin_rpt4"/>
    <property type="match status" value="1"/>
</dbReference>
<evidence type="ECO:0000256" key="3">
    <source>
        <dbReference type="SAM" id="Coils"/>
    </source>
</evidence>
<proteinExistence type="predicted"/>
<organism evidence="7 8">
    <name type="scientific">Tilletia caries</name>
    <name type="common">wheat bunt fungus</name>
    <dbReference type="NCBI Taxonomy" id="13290"/>
    <lineage>
        <taxon>Eukaryota</taxon>
        <taxon>Fungi</taxon>
        <taxon>Dikarya</taxon>
        <taxon>Basidiomycota</taxon>
        <taxon>Ustilaginomycotina</taxon>
        <taxon>Exobasidiomycetes</taxon>
        <taxon>Tilletiales</taxon>
        <taxon>Tilletiaceae</taxon>
        <taxon>Tilletia</taxon>
    </lineage>
</organism>
<feature type="coiled-coil region" evidence="3">
    <location>
        <begin position="411"/>
        <end position="438"/>
    </location>
</feature>
<feature type="domain" description="K Homology" evidence="5">
    <location>
        <begin position="1031"/>
        <end position="1111"/>
    </location>
</feature>
<gene>
    <name evidence="7" type="ORF">A4X03_0g2157</name>
    <name evidence="6" type="ORF">JKIAZH3_G2035</name>
</gene>
<keyword evidence="9" id="KW-1185">Reference proteome</keyword>
<comment type="caution">
    <text evidence="7">The sequence shown here is derived from an EMBL/GenBank/DDBJ whole genome shotgun (WGS) entry which is preliminary data.</text>
</comment>
<evidence type="ECO:0000313" key="8">
    <source>
        <dbReference type="Proteomes" id="UP000077671"/>
    </source>
</evidence>
<dbReference type="Proteomes" id="UP000836402">
    <property type="component" value="Unassembled WGS sequence"/>
</dbReference>
<evidence type="ECO:0000256" key="2">
    <source>
        <dbReference type="PROSITE-ProRule" id="PRU00117"/>
    </source>
</evidence>
<feature type="domain" description="K Homology" evidence="5">
    <location>
        <begin position="314"/>
        <end position="426"/>
    </location>
</feature>
<evidence type="ECO:0000256" key="4">
    <source>
        <dbReference type="SAM" id="MobiDB-lite"/>
    </source>
</evidence>
<feature type="domain" description="K Homology" evidence="5">
    <location>
        <begin position="1115"/>
        <end position="1200"/>
    </location>
</feature>
<evidence type="ECO:0000259" key="5">
    <source>
        <dbReference type="SMART" id="SM00322"/>
    </source>
</evidence>
<dbReference type="EMBL" id="LWDD02000198">
    <property type="protein sequence ID" value="KAE8262815.1"/>
    <property type="molecule type" value="Genomic_DNA"/>
</dbReference>
<keyword evidence="1" id="KW-0677">Repeat</keyword>
<feature type="compositionally biased region" description="Low complexity" evidence="4">
    <location>
        <begin position="1242"/>
        <end position="1269"/>
    </location>
</feature>
<dbReference type="Proteomes" id="UP000077671">
    <property type="component" value="Unassembled WGS sequence"/>
</dbReference>
<feature type="domain" description="K Homology" evidence="5">
    <location>
        <begin position="955"/>
        <end position="1027"/>
    </location>
</feature>
<sequence length="1413" mass="147346">MATPISAADLQRQHDAAAAAAAGPGSGSSSVPMEDPFPALIEDPFPPTNGHKASGNPSAANTGHGAAAAAGAAGPIGTPSSTPAPKRSAQPDFSSESAFPSLGAAATPPKGSWSKKLATNRNAGPASSGGGAAAAANWASSAATVPVIARSSAQEVFTIPYDAESAAAQPNKLGQVIQRVQTKYPGIKVDASTTRKNGVTTFVVKGQNEANVKAARREITVLLAKSVTLTLMVPSSLRAFVIGAKGKNLKSITDQTGVRINIPRQDPAAPAPTPAHGDQDFEDEEQIPVTIDGDEINANTALKLIQAIVAERTSKTTVRLTEIAHNLYPFIQGPKNANAARLEKEEAFGNGEVNVRIPPRAALLSTREVTSADADDGAIDSAADAATGTDNASGKPKERERDPAIVLSGDREAVQRVVAEIERQVAEMKSSYRTLNIDTPKRQHRFLVGEHAHEILAATGCSVELPSIESTSDTVTIRGPPKNLPTALTAVMDKANSVRVEVLDLVTAHHDPAHAKRLLRWLISTGKLPRGAAGGAQVFIPRAQVIESTGQVQLEIVGAQEDAVVKLREHLFNLVRGISPAFVKEIDVDPLVHRLVIGRKGTGLKSYEAKGIDVIFPAVASSSNASEGTGMSGAGSRSDVLLVFSNPSADLPTEKKAREAKAAEILDSAANELKSAEKLAADIRTEKVACDPKLYRAVLGPNGTTLNAVIGEERAVHVKLPNAGAGESTTTTNSTGSEEQDITVRGPSAEVERVVKALRSIIADAEQDSIVNGHVAELSVEHSHIPHLVGRGGAAITKLKEELGVRIDIADPTAAGAAANGDAPAAAADDKAKKTTIGKKKAGAGGASALAKVTITGRKENVEEAKKRLQTQVARLADETQIVVKIPANLHGSIIGTGGKYVTRLQDTYGVRINFPSANGDGAQKADEVTLRGGKKGVESAKAELLELVDYEKENNNTLTFDVAAKSISRIVGKGGQTVSQIRDDTDAQIDIDRETETSKDGTVQIKVRGTKKAIAAAKAAILELAAEAEDEATFKLDIPASAHGELIGPGGSAIRDLVIRCGGPEDAWAAARFVSFPKKGGPPANANTVTVQGPSAIAKKLKAELEKVAGDVSSRVVYGVVIEKMKHRIIIGKGGSRRAELQEKHNVRLVFPGWDEYVSTGEPVNAAELAEGDAETVIKIVGKPEACEALAKEMKKEYTSVTRKITIPRAVASKIGKPQFFVNLRQAHSVSVDTPRDSGAGKEAATQAAAPAPASARPTNGSSAAAATARIDADDNDLEDDDENGGLVFHLETLALDASSDATVTWTLNGRDAASVEKAAKTIENAVAKAKSHSHIGRLYVDRGAVPRIVGKKGAGLAALQGETGANVEIPRESDGNAGAAEAVCIITGTEEAVLAARDRLVGIVNTRRRYD</sequence>
<feature type="domain" description="K Homology" evidence="5">
    <location>
        <begin position="772"/>
        <end position="874"/>
    </location>
</feature>
<dbReference type="PROSITE" id="PS50084">
    <property type="entry name" value="KH_TYPE_1"/>
    <property type="match status" value="8"/>
</dbReference>
<reference evidence="6" key="3">
    <citation type="submission" date="2020-10" db="EMBL/GenBank/DDBJ databases">
        <authorList>
            <person name="Sedaghatjoo S."/>
        </authorList>
    </citation>
    <scope>NUCLEOTIDE SEQUENCE</scope>
    <source>
        <strain evidence="6">AZH3</strain>
    </source>
</reference>
<feature type="compositionally biased region" description="Low complexity" evidence="4">
    <location>
        <begin position="16"/>
        <end position="30"/>
    </location>
</feature>
<reference evidence="7" key="1">
    <citation type="submission" date="2016-04" db="EMBL/GenBank/DDBJ databases">
        <authorList>
            <person name="Nguyen H.D."/>
            <person name="Kesanakurti P."/>
            <person name="Cullis J."/>
            <person name="Levesque C.A."/>
            <person name="Hambleton S."/>
        </authorList>
    </citation>
    <scope>NUCLEOTIDE SEQUENCE</scope>
    <source>
        <strain evidence="7">DAOMC 238032</strain>
    </source>
</reference>
<dbReference type="SUPFAM" id="SSF54791">
    <property type="entry name" value="Eukaryotic type KH-domain (KH-domain type I)"/>
    <property type="match status" value="8"/>
</dbReference>
<accession>A0A177UDJ5</accession>
<feature type="compositionally biased region" description="Low complexity" evidence="4">
    <location>
        <begin position="379"/>
        <end position="394"/>
    </location>
</feature>
<dbReference type="GO" id="GO:0005737">
    <property type="term" value="C:cytoplasm"/>
    <property type="evidence" value="ECO:0007669"/>
    <property type="project" value="TreeGrafter"/>
</dbReference>
<feature type="domain" description="K Homology" evidence="5">
    <location>
        <begin position="151"/>
        <end position="224"/>
    </location>
</feature>
<feature type="compositionally biased region" description="Low complexity" evidence="4">
    <location>
        <begin position="59"/>
        <end position="73"/>
    </location>
</feature>
<dbReference type="EMBL" id="CAJHJG010000350">
    <property type="protein sequence ID" value="CAD6901552.1"/>
    <property type="molecule type" value="Genomic_DNA"/>
</dbReference>
<feature type="domain" description="K Homology" evidence="5">
    <location>
        <begin position="682"/>
        <end position="763"/>
    </location>
</feature>
<dbReference type="InterPro" id="IPR036612">
    <property type="entry name" value="KH_dom_type_1_sf"/>
</dbReference>
<dbReference type="PANTHER" id="PTHR10627">
    <property type="entry name" value="SCP160"/>
    <property type="match status" value="1"/>
</dbReference>
<evidence type="ECO:0000256" key="1">
    <source>
        <dbReference type="ARBA" id="ARBA00022737"/>
    </source>
</evidence>
<dbReference type="SMART" id="SM00322">
    <property type="entry name" value="KH"/>
    <property type="match status" value="12"/>
</dbReference>
<dbReference type="InterPro" id="IPR004087">
    <property type="entry name" value="KH_dom"/>
</dbReference>